<reference evidence="7" key="2">
    <citation type="journal article" date="2023" name="PLoS ONE">
        <title>Philodulcilactobacillus myokoensis gen. nov., sp. nov., a fructophilic, acidophilic, and agar-phobic lactic acid bacterium isolated from fermented vegetable extracts.</title>
        <authorList>
            <person name="Kouya T."/>
            <person name="Ishiyama Y."/>
            <person name="Ohashi S."/>
            <person name="Kumakubo R."/>
            <person name="Yamazaki T."/>
            <person name="Otaki T."/>
        </authorList>
    </citation>
    <scope>NUCLEOTIDE SEQUENCE</scope>
    <source>
        <strain evidence="7">WR16-4</strain>
    </source>
</reference>
<feature type="transmembrane region" description="Helical" evidence="6">
    <location>
        <begin position="157"/>
        <end position="178"/>
    </location>
</feature>
<feature type="transmembrane region" description="Helical" evidence="6">
    <location>
        <begin position="360"/>
        <end position="381"/>
    </location>
</feature>
<feature type="transmembrane region" description="Helical" evidence="6">
    <location>
        <begin position="393"/>
        <end position="412"/>
    </location>
</feature>
<dbReference type="AlphaFoldDB" id="A0A9W6B0M8"/>
<feature type="transmembrane region" description="Helical" evidence="6">
    <location>
        <begin position="184"/>
        <end position="202"/>
    </location>
</feature>
<organism evidence="7 8">
    <name type="scientific">Philodulcilactobacillus myokoensis</name>
    <dbReference type="NCBI Taxonomy" id="2929573"/>
    <lineage>
        <taxon>Bacteria</taxon>
        <taxon>Bacillati</taxon>
        <taxon>Bacillota</taxon>
        <taxon>Bacilli</taxon>
        <taxon>Lactobacillales</taxon>
        <taxon>Lactobacillaceae</taxon>
        <taxon>Philodulcilactobacillus</taxon>
    </lineage>
</organism>
<keyword evidence="8" id="KW-1185">Reference proteome</keyword>
<comment type="subcellular location">
    <subcellularLocation>
        <location evidence="1">Cell membrane</location>
        <topology evidence="1">Multi-pass membrane protein</topology>
    </subcellularLocation>
</comment>
<gene>
    <name evidence="7" type="ORF">WR164_06990</name>
</gene>
<evidence type="ECO:0000313" key="7">
    <source>
        <dbReference type="EMBL" id="GLB46720.1"/>
    </source>
</evidence>
<evidence type="ECO:0000313" key="8">
    <source>
        <dbReference type="Proteomes" id="UP001144204"/>
    </source>
</evidence>
<evidence type="ECO:0000256" key="6">
    <source>
        <dbReference type="SAM" id="Phobius"/>
    </source>
</evidence>
<feature type="transmembrane region" description="Helical" evidence="6">
    <location>
        <begin position="324"/>
        <end position="348"/>
    </location>
</feature>
<name>A0A9W6B0M8_9LACO</name>
<feature type="transmembrane region" description="Helical" evidence="6">
    <location>
        <begin position="284"/>
        <end position="303"/>
    </location>
</feature>
<reference evidence="7" key="1">
    <citation type="submission" date="2022-07" db="EMBL/GenBank/DDBJ databases">
        <authorList>
            <person name="Kouya T."/>
            <person name="Ishiyama Y."/>
        </authorList>
    </citation>
    <scope>NUCLEOTIDE SEQUENCE</scope>
    <source>
        <strain evidence="7">WR16-4</strain>
    </source>
</reference>
<accession>A0A9W6B0M8</accession>
<feature type="transmembrane region" description="Helical" evidence="6">
    <location>
        <begin position="41"/>
        <end position="59"/>
    </location>
</feature>
<feature type="transmembrane region" description="Helical" evidence="6">
    <location>
        <begin position="418"/>
        <end position="433"/>
    </location>
</feature>
<sequence>MTAGSIFSRILGAIYIIPWRLMFGILLYYQANALYVQGYNVYSFFLIISIAGIPSAIAKQVAHYNALNEYNVGVTLYKKGMLLAAVTGIICALILYFGAPLLMLTNNNDANIIPVMHSLAWAVLIIPIMSVTRGYFQGYQDMAPSAISQFTEQLARVAYMLLMTYLIMRVFHGSWVSAVSQSTFAAFIGAVFGIAILGVYYFKRRDYYRELRENSNNDVHVNSSRLYREILQQAVPFIILGAGITIFQLIDQLTFFKLMDFFRGYSNFVLNELYTIFAGNANKLIMITISLSSALAVTVVPLLSEAHTHHDTNSVRKEITNGMLMFEFVMLPASLGMAAVAGPIYRVFYGNDNNAFSANILSFSSIIAISFGIFTVASAIMQGIGQNKRAVKYFIIGTIVKILTQAPLIYFFGTFGPLISSGLGFMVANYLIFRSLNHQYHLNLALAAKKTNRILLYSILTYLAALIMVWIENRLIGRFVNVYNSKISLIITIVAALVGGFVYIYCTLKTRLADQILGSKVAKLRTFLKIK</sequence>
<evidence type="ECO:0000256" key="2">
    <source>
        <dbReference type="ARBA" id="ARBA00022475"/>
    </source>
</evidence>
<dbReference type="PIRSF" id="PIRSF038958">
    <property type="entry name" value="PG_synth_SpoVB"/>
    <property type="match status" value="1"/>
</dbReference>
<dbReference type="EMBL" id="BRPL01000002">
    <property type="protein sequence ID" value="GLB46720.1"/>
    <property type="molecule type" value="Genomic_DNA"/>
</dbReference>
<evidence type="ECO:0000256" key="4">
    <source>
        <dbReference type="ARBA" id="ARBA00022989"/>
    </source>
</evidence>
<comment type="caution">
    <text evidence="7">The sequence shown here is derived from an EMBL/GenBank/DDBJ whole genome shotgun (WGS) entry which is preliminary data.</text>
</comment>
<dbReference type="GO" id="GO:0005886">
    <property type="term" value="C:plasma membrane"/>
    <property type="evidence" value="ECO:0007669"/>
    <property type="project" value="UniProtKB-SubCell"/>
</dbReference>
<feature type="transmembrane region" description="Helical" evidence="6">
    <location>
        <begin position="230"/>
        <end position="250"/>
    </location>
</feature>
<keyword evidence="2" id="KW-1003">Cell membrane</keyword>
<feature type="transmembrane region" description="Helical" evidence="6">
    <location>
        <begin position="487"/>
        <end position="506"/>
    </location>
</feature>
<keyword evidence="3 6" id="KW-0812">Transmembrane</keyword>
<dbReference type="InterPro" id="IPR002797">
    <property type="entry name" value="Polysacc_synth"/>
</dbReference>
<feature type="transmembrane region" description="Helical" evidence="6">
    <location>
        <begin position="12"/>
        <end position="29"/>
    </location>
</feature>
<keyword evidence="4 6" id="KW-1133">Transmembrane helix</keyword>
<evidence type="ECO:0000256" key="1">
    <source>
        <dbReference type="ARBA" id="ARBA00004651"/>
    </source>
</evidence>
<dbReference type="PANTHER" id="PTHR30250:SF21">
    <property type="entry name" value="LIPID II FLIPPASE MURJ"/>
    <property type="match status" value="1"/>
</dbReference>
<feature type="transmembrane region" description="Helical" evidence="6">
    <location>
        <begin position="119"/>
        <end position="136"/>
    </location>
</feature>
<dbReference type="Proteomes" id="UP001144204">
    <property type="component" value="Unassembled WGS sequence"/>
</dbReference>
<feature type="transmembrane region" description="Helical" evidence="6">
    <location>
        <begin position="80"/>
        <end position="99"/>
    </location>
</feature>
<dbReference type="InterPro" id="IPR050833">
    <property type="entry name" value="Poly_Biosynth_Transport"/>
</dbReference>
<dbReference type="PANTHER" id="PTHR30250">
    <property type="entry name" value="PST FAMILY PREDICTED COLANIC ACID TRANSPORTER"/>
    <property type="match status" value="1"/>
</dbReference>
<dbReference type="Pfam" id="PF01943">
    <property type="entry name" value="Polysacc_synt"/>
    <property type="match status" value="1"/>
</dbReference>
<proteinExistence type="predicted"/>
<keyword evidence="5 6" id="KW-0472">Membrane</keyword>
<evidence type="ECO:0000256" key="5">
    <source>
        <dbReference type="ARBA" id="ARBA00023136"/>
    </source>
</evidence>
<protein>
    <submittedName>
        <fullName evidence="7">Transporter</fullName>
    </submittedName>
</protein>
<evidence type="ECO:0000256" key="3">
    <source>
        <dbReference type="ARBA" id="ARBA00022692"/>
    </source>
</evidence>
<dbReference type="InterPro" id="IPR024923">
    <property type="entry name" value="PG_synth_SpoVB"/>
</dbReference>
<feature type="transmembrane region" description="Helical" evidence="6">
    <location>
        <begin position="454"/>
        <end position="471"/>
    </location>
</feature>
<dbReference type="CDD" id="cd13124">
    <property type="entry name" value="MATE_SpoVB_like"/>
    <property type="match status" value="1"/>
</dbReference>